<evidence type="ECO:0000313" key="1">
    <source>
        <dbReference type="EMBL" id="EUA67882.1"/>
    </source>
</evidence>
<dbReference type="PATRIC" id="fig|1299321.3.peg.5620"/>
<proteinExistence type="predicted"/>
<dbReference type="AlphaFoldDB" id="X8DGW8"/>
<gene>
    <name evidence="1" type="ORF">I540_5808</name>
</gene>
<organism evidence="1 2">
    <name type="scientific">Mycobacteroides abscessus subsp. bolletii 1513</name>
    <dbReference type="NCBI Taxonomy" id="1299321"/>
    <lineage>
        <taxon>Bacteria</taxon>
        <taxon>Bacillati</taxon>
        <taxon>Actinomycetota</taxon>
        <taxon>Actinomycetes</taxon>
        <taxon>Mycobacteriales</taxon>
        <taxon>Mycobacteriaceae</taxon>
        <taxon>Mycobacteroides</taxon>
        <taxon>Mycobacteroides abscessus</taxon>
    </lineage>
</organism>
<name>X8DGW8_9MYCO</name>
<evidence type="ECO:0000313" key="2">
    <source>
        <dbReference type="Proteomes" id="UP000023351"/>
    </source>
</evidence>
<comment type="caution">
    <text evidence="1">The sequence shown here is derived from an EMBL/GenBank/DDBJ whole genome shotgun (WGS) entry which is preliminary data.</text>
</comment>
<dbReference type="EMBL" id="JAOJ01000003">
    <property type="protein sequence ID" value="EUA67882.1"/>
    <property type="molecule type" value="Genomic_DNA"/>
</dbReference>
<protein>
    <submittedName>
        <fullName evidence="1">Putative membrane protein</fullName>
    </submittedName>
</protein>
<dbReference type="Proteomes" id="UP000023351">
    <property type="component" value="Unassembled WGS sequence"/>
</dbReference>
<accession>X8DGW8</accession>
<sequence length="37" mass="3863">MRVLLLVLALLGVAYAAALAVARNNMEVWHTAAGEGP</sequence>
<reference evidence="1 2" key="1">
    <citation type="submission" date="2013-12" db="EMBL/GenBank/DDBJ databases">
        <authorList>
            <person name="Zelazny A."/>
            <person name="Olivier K."/>
            <person name="Holland S."/>
            <person name="Lenaerts A."/>
            <person name="Ordway D."/>
            <person name="DeGroote M.A."/>
            <person name="Parker T."/>
            <person name="Sizemore C."/>
            <person name="Tallon L.J."/>
            <person name="Sadzewicz L.K."/>
            <person name="Sengamalay N."/>
            <person name="Fraser C.M."/>
            <person name="Hine E."/>
            <person name="Shefchek K.A."/>
            <person name="Das S.P."/>
            <person name="Tettelin H."/>
        </authorList>
    </citation>
    <scope>NUCLEOTIDE SEQUENCE [LARGE SCALE GENOMIC DNA]</scope>
    <source>
        <strain evidence="1 2">1513</strain>
    </source>
</reference>